<evidence type="ECO:0000313" key="2">
    <source>
        <dbReference type="EnsemblPlants" id="OPUNC12G06870.1"/>
    </source>
</evidence>
<evidence type="ECO:0000313" key="3">
    <source>
        <dbReference type="Proteomes" id="UP000026962"/>
    </source>
</evidence>
<dbReference type="Proteomes" id="UP000026962">
    <property type="component" value="Chromosome 12"/>
</dbReference>
<feature type="compositionally biased region" description="Polar residues" evidence="1">
    <location>
        <begin position="149"/>
        <end position="160"/>
    </location>
</feature>
<dbReference type="EnsemblPlants" id="OPUNC12G06870.1">
    <property type="protein sequence ID" value="OPUNC12G06870.1"/>
    <property type="gene ID" value="OPUNC12G06870"/>
</dbReference>
<name>A0A0E0ML21_ORYPU</name>
<protein>
    <submittedName>
        <fullName evidence="2">Uncharacterized protein</fullName>
    </submittedName>
</protein>
<dbReference type="AlphaFoldDB" id="A0A0E0ML21"/>
<dbReference type="Gramene" id="OPUNC12G06870.1">
    <property type="protein sequence ID" value="OPUNC12G06870.1"/>
    <property type="gene ID" value="OPUNC12G06870"/>
</dbReference>
<organism evidence="2">
    <name type="scientific">Oryza punctata</name>
    <name type="common">Red rice</name>
    <dbReference type="NCBI Taxonomy" id="4537"/>
    <lineage>
        <taxon>Eukaryota</taxon>
        <taxon>Viridiplantae</taxon>
        <taxon>Streptophyta</taxon>
        <taxon>Embryophyta</taxon>
        <taxon>Tracheophyta</taxon>
        <taxon>Spermatophyta</taxon>
        <taxon>Magnoliopsida</taxon>
        <taxon>Liliopsida</taxon>
        <taxon>Poales</taxon>
        <taxon>Poaceae</taxon>
        <taxon>BOP clade</taxon>
        <taxon>Oryzoideae</taxon>
        <taxon>Oryzeae</taxon>
        <taxon>Oryzinae</taxon>
        <taxon>Oryza</taxon>
    </lineage>
</organism>
<feature type="compositionally biased region" description="Basic and acidic residues" evidence="1">
    <location>
        <begin position="128"/>
        <end position="140"/>
    </location>
</feature>
<reference evidence="2" key="1">
    <citation type="submission" date="2015-04" db="UniProtKB">
        <authorList>
            <consortium name="EnsemblPlants"/>
        </authorList>
    </citation>
    <scope>IDENTIFICATION</scope>
</reference>
<sequence length="189" mass="20650">MDESALYTVLRRRWPSNSLVWLSPPPPDRVAYPSSAIALLHFTAALHTKLRTYHGRMEGVGREFVNVRASRNSQQVTFDHKHPGKARSEILLHVDVFRCYMKNAKPNDATSSLSEIADLGPHLCAARTTRDGRERTEGEAARGGQQEGSSQIQPEETASTAREELNAAVAPHSVLPPGSSLTLSPVCAA</sequence>
<keyword evidence="3" id="KW-1185">Reference proteome</keyword>
<accession>A0A0E0ML21</accession>
<evidence type="ECO:0000256" key="1">
    <source>
        <dbReference type="SAM" id="MobiDB-lite"/>
    </source>
</evidence>
<feature type="region of interest" description="Disordered" evidence="1">
    <location>
        <begin position="128"/>
        <end position="189"/>
    </location>
</feature>
<reference evidence="2" key="2">
    <citation type="submission" date="2018-05" db="EMBL/GenBank/DDBJ databases">
        <title>OpunRS2 (Oryza punctata Reference Sequence Version 2).</title>
        <authorList>
            <person name="Zhang J."/>
            <person name="Kudrna D."/>
            <person name="Lee S."/>
            <person name="Talag J."/>
            <person name="Welchert J."/>
            <person name="Wing R.A."/>
        </authorList>
    </citation>
    <scope>NUCLEOTIDE SEQUENCE [LARGE SCALE GENOMIC DNA]</scope>
</reference>
<proteinExistence type="predicted"/>
<dbReference type="HOGENOM" id="CLU_1436570_0_0_1"/>